<name>A0A2J9VKC3_VIBMI</name>
<dbReference type="OrthoDB" id="5625293at2"/>
<keyword evidence="1" id="KW-0732">Signal</keyword>
<feature type="domain" description="PepSY" evidence="2">
    <location>
        <begin position="21"/>
        <end position="102"/>
    </location>
</feature>
<evidence type="ECO:0000313" key="4">
    <source>
        <dbReference type="Proteomes" id="UP000053748"/>
    </source>
</evidence>
<accession>A0A2J9VKC3</accession>
<evidence type="ECO:0000313" key="3">
    <source>
        <dbReference type="EMBL" id="PNM64221.1"/>
    </source>
</evidence>
<dbReference type="EMBL" id="LOSJ02000001">
    <property type="protein sequence ID" value="PNM64221.1"/>
    <property type="molecule type" value="Genomic_DNA"/>
</dbReference>
<dbReference type="Pfam" id="PF13670">
    <property type="entry name" value="PepSY_2"/>
    <property type="match status" value="1"/>
</dbReference>
<feature type="signal peptide" evidence="1">
    <location>
        <begin position="1"/>
        <end position="35"/>
    </location>
</feature>
<dbReference type="Proteomes" id="UP000053748">
    <property type="component" value="Unassembled WGS sequence"/>
</dbReference>
<comment type="caution">
    <text evidence="3">The sequence shown here is derived from an EMBL/GenBank/DDBJ whole genome shotgun (WGS) entry which is preliminary data.</text>
</comment>
<organism evidence="3 4">
    <name type="scientific">Vibrio mimicus</name>
    <dbReference type="NCBI Taxonomy" id="674"/>
    <lineage>
        <taxon>Bacteria</taxon>
        <taxon>Pseudomonadati</taxon>
        <taxon>Pseudomonadota</taxon>
        <taxon>Gammaproteobacteria</taxon>
        <taxon>Vibrionales</taxon>
        <taxon>Vibrionaceae</taxon>
        <taxon>Vibrio</taxon>
    </lineage>
</organism>
<gene>
    <name evidence="3" type="ORF">AL544_004720</name>
</gene>
<reference evidence="3" key="1">
    <citation type="submission" date="2017-12" db="EMBL/GenBank/DDBJ databases">
        <title>FDA dAtabase for Regulatory Grade micrObial Sequences (FDA-ARGOS): Supporting development and validation of Infectious Disease Dx tests.</title>
        <authorList>
            <person name="Hoffmann M."/>
            <person name="Allard M."/>
            <person name="Evans P."/>
            <person name="Brown E."/>
            <person name="Tallon L.J."/>
            <person name="Sadzewicz L."/>
            <person name="Sengamalay N."/>
            <person name="Ott S."/>
            <person name="Godinez A."/>
            <person name="Nagaraj S."/>
            <person name="Vavikolanu K."/>
            <person name="Aluvathingal J."/>
            <person name="Nadendla S."/>
            <person name="Hobson J."/>
            <person name="Sichtig H."/>
        </authorList>
    </citation>
    <scope>NUCLEOTIDE SEQUENCE [LARGE SCALE GENOMIC DNA]</scope>
    <source>
        <strain evidence="3">FDAARGOS_113</strain>
    </source>
</reference>
<sequence>MRSMHNVKERIMSLLSVSRLFAITSLGLVSAAAFADPTCTKEPESSWIPFEQAQQQVEEMGYKIKVFKVTKTGCYELYGHDKDSKRVEIYFNPTNMEMVKEEKDG</sequence>
<dbReference type="InterPro" id="IPR025711">
    <property type="entry name" value="PepSY"/>
</dbReference>
<evidence type="ECO:0000259" key="2">
    <source>
        <dbReference type="Pfam" id="PF13670"/>
    </source>
</evidence>
<keyword evidence="4" id="KW-1185">Reference proteome</keyword>
<dbReference type="AlphaFoldDB" id="A0A2J9VKC3"/>
<feature type="chain" id="PRO_5014385698" evidence="1">
    <location>
        <begin position="36"/>
        <end position="105"/>
    </location>
</feature>
<proteinExistence type="predicted"/>
<evidence type="ECO:0000256" key="1">
    <source>
        <dbReference type="SAM" id="SignalP"/>
    </source>
</evidence>
<dbReference type="STRING" id="674.VM_16905"/>
<protein>
    <submittedName>
        <fullName evidence="3">Cytochrome B</fullName>
    </submittedName>
</protein>